<evidence type="ECO:0000256" key="2">
    <source>
        <dbReference type="ARBA" id="ARBA00023027"/>
    </source>
</evidence>
<dbReference type="InterPro" id="IPR036291">
    <property type="entry name" value="NAD(P)-bd_dom_sf"/>
</dbReference>
<evidence type="ECO:0000256" key="1">
    <source>
        <dbReference type="ARBA" id="ARBA00007637"/>
    </source>
</evidence>
<dbReference type="Proteomes" id="UP001438707">
    <property type="component" value="Unassembled WGS sequence"/>
</dbReference>
<dbReference type="CDD" id="cd05273">
    <property type="entry name" value="GME-like_SDR_e"/>
    <property type="match status" value="1"/>
</dbReference>
<dbReference type="GO" id="GO:0047918">
    <property type="term" value="F:GDP-mannose 3,5-epimerase activity"/>
    <property type="evidence" value="ECO:0007669"/>
    <property type="project" value="InterPro"/>
</dbReference>
<keyword evidence="2" id="KW-0520">NAD</keyword>
<comment type="similarity">
    <text evidence="1">Belongs to the NAD(P)-dependent epimerase/dehydratase family.</text>
</comment>
<comment type="caution">
    <text evidence="4">The sequence shown here is derived from an EMBL/GenBank/DDBJ whole genome shotgun (WGS) entry which is preliminary data.</text>
</comment>
<dbReference type="SUPFAM" id="SSF51735">
    <property type="entry name" value="NAD(P)-binding Rossmann-fold domains"/>
    <property type="match status" value="1"/>
</dbReference>
<reference evidence="4 5" key="1">
    <citation type="journal article" date="2024" name="Nat. Commun.">
        <title>Phylogenomics reveals the evolutionary origins of lichenization in chlorophyte algae.</title>
        <authorList>
            <person name="Puginier C."/>
            <person name="Libourel C."/>
            <person name="Otte J."/>
            <person name="Skaloud P."/>
            <person name="Haon M."/>
            <person name="Grisel S."/>
            <person name="Petersen M."/>
            <person name="Berrin J.G."/>
            <person name="Delaux P.M."/>
            <person name="Dal Grande F."/>
            <person name="Keller J."/>
        </authorList>
    </citation>
    <scope>NUCLEOTIDE SEQUENCE [LARGE SCALE GENOMIC DNA]</scope>
    <source>
        <strain evidence="4 5">SAG 2145</strain>
    </source>
</reference>
<evidence type="ECO:0000313" key="5">
    <source>
        <dbReference type="Proteomes" id="UP001438707"/>
    </source>
</evidence>
<dbReference type="InterPro" id="IPR033890">
    <property type="entry name" value="GDP-Man_epi"/>
</dbReference>
<evidence type="ECO:0000313" key="4">
    <source>
        <dbReference type="EMBL" id="KAK9825508.1"/>
    </source>
</evidence>
<dbReference type="InterPro" id="IPR001509">
    <property type="entry name" value="Epimerase_deHydtase"/>
</dbReference>
<sequence>MAQTKVAKEFYETSNLAKYQFQPYWPEKKLRICVTGAGGFIASHLAKRLKSEGHYIIGCDWKRNEHMPEEMFCHEFHLVDLRVYENCKKVVKGCEHVFNLAADMGGMGFIQSNHSVIMYNNTMISFNMMEVARVLDVKRFFYASSACIYPEGRQLETEVEGGGLKEEHAWPAQPQDAYGLEKLATEELCIHYDKDFGIECRIARFHNIYGPYGTWKGGREKAPAAFCRKALTSTKDFEMWGDGKQTRSFTYIDDCVEGILRITKSDFKQPLNLGSSEMVSMNGMADTILNFETKKLPIRHIPGPEGVRGRNSDNQLILQQLGWEPTIRLADGLKLTYNWIKDQLAEEGGDSSLYSSSNVVKTSAPRELGSVGPDKAAVNAAREGFEAAAPASSNGNVAEVRA</sequence>
<feature type="domain" description="NAD-dependent epimerase/dehydratase" evidence="3">
    <location>
        <begin position="32"/>
        <end position="265"/>
    </location>
</feature>
<dbReference type="AlphaFoldDB" id="A0AAW1QW77"/>
<protein>
    <recommendedName>
        <fullName evidence="3">NAD-dependent epimerase/dehydratase domain-containing protein</fullName>
    </recommendedName>
</protein>
<evidence type="ECO:0000259" key="3">
    <source>
        <dbReference type="Pfam" id="PF01370"/>
    </source>
</evidence>
<dbReference type="PANTHER" id="PTHR43574">
    <property type="entry name" value="EPIMERASE-RELATED"/>
    <property type="match status" value="1"/>
</dbReference>
<dbReference type="Gene3D" id="3.90.25.10">
    <property type="entry name" value="UDP-galactose 4-epimerase, domain 1"/>
    <property type="match status" value="1"/>
</dbReference>
<accession>A0AAW1QW77</accession>
<keyword evidence="5" id="KW-1185">Reference proteome</keyword>
<proteinExistence type="inferred from homology"/>
<dbReference type="EMBL" id="JALJOS010000024">
    <property type="protein sequence ID" value="KAK9825508.1"/>
    <property type="molecule type" value="Genomic_DNA"/>
</dbReference>
<dbReference type="Pfam" id="PF01370">
    <property type="entry name" value="Epimerase"/>
    <property type="match status" value="1"/>
</dbReference>
<dbReference type="GO" id="GO:0051287">
    <property type="term" value="F:NAD binding"/>
    <property type="evidence" value="ECO:0007669"/>
    <property type="project" value="InterPro"/>
</dbReference>
<dbReference type="Gene3D" id="3.40.50.720">
    <property type="entry name" value="NAD(P)-binding Rossmann-like Domain"/>
    <property type="match status" value="1"/>
</dbReference>
<name>A0AAW1QW77_9CHLO</name>
<gene>
    <name evidence="4" type="ORF">WJX74_002525</name>
</gene>
<organism evidence="4 5">
    <name type="scientific">Apatococcus lobatus</name>
    <dbReference type="NCBI Taxonomy" id="904363"/>
    <lineage>
        <taxon>Eukaryota</taxon>
        <taxon>Viridiplantae</taxon>
        <taxon>Chlorophyta</taxon>
        <taxon>core chlorophytes</taxon>
        <taxon>Trebouxiophyceae</taxon>
        <taxon>Chlorellales</taxon>
        <taxon>Chlorellaceae</taxon>
        <taxon>Apatococcus</taxon>
    </lineage>
</organism>